<gene>
    <name evidence="1" type="ORF">BDW02DRAFT_513191</name>
</gene>
<evidence type="ECO:0000313" key="2">
    <source>
        <dbReference type="Proteomes" id="UP000800040"/>
    </source>
</evidence>
<dbReference type="Proteomes" id="UP000800040">
    <property type="component" value="Unassembled WGS sequence"/>
</dbReference>
<dbReference type="OrthoDB" id="4364842at2759"/>
<protein>
    <submittedName>
        <fullName evidence="1">Uncharacterized protein</fullName>
    </submittedName>
</protein>
<keyword evidence="2" id="KW-1185">Reference proteome</keyword>
<dbReference type="EMBL" id="ML975667">
    <property type="protein sequence ID" value="KAF1828119.1"/>
    <property type="molecule type" value="Genomic_DNA"/>
</dbReference>
<name>A0A6A5JW63_9PLEO</name>
<sequence length="60" mass="6878">LSTVLANFLRYYCITNSIEANIHGGVFRATLNGQESLYNKKRLRDNSELSKPCLCKDNHF</sequence>
<organism evidence="1 2">
    <name type="scientific">Decorospora gaudefroyi</name>
    <dbReference type="NCBI Taxonomy" id="184978"/>
    <lineage>
        <taxon>Eukaryota</taxon>
        <taxon>Fungi</taxon>
        <taxon>Dikarya</taxon>
        <taxon>Ascomycota</taxon>
        <taxon>Pezizomycotina</taxon>
        <taxon>Dothideomycetes</taxon>
        <taxon>Pleosporomycetidae</taxon>
        <taxon>Pleosporales</taxon>
        <taxon>Pleosporineae</taxon>
        <taxon>Pleosporaceae</taxon>
        <taxon>Decorospora</taxon>
    </lineage>
</organism>
<accession>A0A6A5JW63</accession>
<evidence type="ECO:0000313" key="1">
    <source>
        <dbReference type="EMBL" id="KAF1828119.1"/>
    </source>
</evidence>
<reference evidence="1" key="1">
    <citation type="submission" date="2020-01" db="EMBL/GenBank/DDBJ databases">
        <authorList>
            <consortium name="DOE Joint Genome Institute"/>
            <person name="Haridas S."/>
            <person name="Albert R."/>
            <person name="Binder M."/>
            <person name="Bloem J."/>
            <person name="Labutti K."/>
            <person name="Salamov A."/>
            <person name="Andreopoulos B."/>
            <person name="Baker S.E."/>
            <person name="Barry K."/>
            <person name="Bills G."/>
            <person name="Bluhm B.H."/>
            <person name="Cannon C."/>
            <person name="Castanera R."/>
            <person name="Culley D.E."/>
            <person name="Daum C."/>
            <person name="Ezra D."/>
            <person name="Gonzalez J.B."/>
            <person name="Henrissat B."/>
            <person name="Kuo A."/>
            <person name="Liang C."/>
            <person name="Lipzen A."/>
            <person name="Lutzoni F."/>
            <person name="Magnuson J."/>
            <person name="Mondo S."/>
            <person name="Nolan M."/>
            <person name="Ohm R."/>
            <person name="Pangilinan J."/>
            <person name="Park H.-J."/>
            <person name="Ramirez L."/>
            <person name="Alfaro M."/>
            <person name="Sun H."/>
            <person name="Tritt A."/>
            <person name="Yoshinaga Y."/>
            <person name="Zwiers L.-H."/>
            <person name="Turgeon B.G."/>
            <person name="Goodwin S.B."/>
            <person name="Spatafora J.W."/>
            <person name="Crous P.W."/>
            <person name="Grigoriev I.V."/>
        </authorList>
    </citation>
    <scope>NUCLEOTIDE SEQUENCE</scope>
    <source>
        <strain evidence="1">P77</strain>
    </source>
</reference>
<proteinExistence type="predicted"/>
<dbReference type="AlphaFoldDB" id="A0A6A5JW63"/>
<feature type="non-terminal residue" evidence="1">
    <location>
        <position position="1"/>
    </location>
</feature>